<name>A0A2S6NEF6_9HYPH</name>
<comment type="caution">
    <text evidence="1">The sequence shown here is derived from an EMBL/GenBank/DDBJ whole genome shotgun (WGS) entry which is preliminary data.</text>
</comment>
<dbReference type="AlphaFoldDB" id="A0A2S6NEF6"/>
<dbReference type="EMBL" id="NHSJ01000031">
    <property type="protein sequence ID" value="PPQ32991.1"/>
    <property type="molecule type" value="Genomic_DNA"/>
</dbReference>
<evidence type="ECO:0000313" key="1">
    <source>
        <dbReference type="EMBL" id="PPQ32991.1"/>
    </source>
</evidence>
<reference evidence="1 2" key="1">
    <citation type="journal article" date="2018" name="Arch. Microbiol.">
        <title>New insights into the metabolic potential of the phototrophic purple bacterium Rhodopila globiformis DSM 161(T) from its draft genome sequence and evidence for a vanadium-dependent nitrogenase.</title>
        <authorList>
            <person name="Imhoff J.F."/>
            <person name="Rahn T."/>
            <person name="Kunzel S."/>
            <person name="Neulinger S.C."/>
        </authorList>
    </citation>
    <scope>NUCLEOTIDE SEQUENCE [LARGE SCALE GENOMIC DNA]</scope>
    <source>
        <strain evidence="1 2">DSM 16996</strain>
    </source>
</reference>
<accession>A0A2S6NEF6</accession>
<protein>
    <recommendedName>
        <fullName evidence="3">MxaH protein</fullName>
    </recommendedName>
</protein>
<proteinExistence type="predicted"/>
<sequence>MTTPRFTLPILACCVGLAGCGDDAEKGSDIAPSETIVREETGSATWIRRMDAVDPAVWLASQEKRRAVARDDPEVGRIRRAMDEAAPKFLEPRRMIANRTAQLAESLAQIGKRESAADLIVELSALVTPDHGKETYGDLCQFYMSLRRAGYTREDALERLDSPFRLKTGAGARDK</sequence>
<dbReference type="RefSeq" id="WP_146089835.1">
    <property type="nucleotide sequence ID" value="NZ_JACIGC010000022.1"/>
</dbReference>
<dbReference type="OrthoDB" id="5609383at2"/>
<organism evidence="1 2">
    <name type="scientific">Rhodoblastus sphagnicola</name>
    <dbReference type="NCBI Taxonomy" id="333368"/>
    <lineage>
        <taxon>Bacteria</taxon>
        <taxon>Pseudomonadati</taxon>
        <taxon>Pseudomonadota</taxon>
        <taxon>Alphaproteobacteria</taxon>
        <taxon>Hyphomicrobiales</taxon>
        <taxon>Rhodoblastaceae</taxon>
        <taxon>Rhodoblastus</taxon>
    </lineage>
</organism>
<evidence type="ECO:0008006" key="3">
    <source>
        <dbReference type="Google" id="ProtNLM"/>
    </source>
</evidence>
<dbReference type="Proteomes" id="UP000239089">
    <property type="component" value="Unassembled WGS sequence"/>
</dbReference>
<keyword evidence="2" id="KW-1185">Reference proteome</keyword>
<evidence type="ECO:0000313" key="2">
    <source>
        <dbReference type="Proteomes" id="UP000239089"/>
    </source>
</evidence>
<dbReference type="PROSITE" id="PS51257">
    <property type="entry name" value="PROKAR_LIPOPROTEIN"/>
    <property type="match status" value="1"/>
</dbReference>
<gene>
    <name evidence="1" type="ORF">CCR94_03170</name>
</gene>